<name>A0ABU0LPD6_9HYPH</name>
<dbReference type="InterPro" id="IPR015797">
    <property type="entry name" value="NUDIX_hydrolase-like_dom_sf"/>
</dbReference>
<dbReference type="Gene3D" id="3.90.79.10">
    <property type="entry name" value="Nucleoside Triphosphate Pyrophosphohydrolase"/>
    <property type="match status" value="1"/>
</dbReference>
<evidence type="ECO:0000256" key="1">
    <source>
        <dbReference type="SAM" id="MobiDB-lite"/>
    </source>
</evidence>
<evidence type="ECO:0000259" key="2">
    <source>
        <dbReference type="Pfam" id="PF21906"/>
    </source>
</evidence>
<gene>
    <name evidence="3" type="ORF">QOZ99_001449</name>
</gene>
<dbReference type="InterPro" id="IPR036388">
    <property type="entry name" value="WH-like_DNA-bd_sf"/>
</dbReference>
<organism evidence="3 4">
    <name type="scientific">Ancylobacter amanitiformis</name>
    <dbReference type="NCBI Taxonomy" id="217069"/>
    <lineage>
        <taxon>Bacteria</taxon>
        <taxon>Pseudomonadati</taxon>
        <taxon>Pseudomonadota</taxon>
        <taxon>Alphaproteobacteria</taxon>
        <taxon>Hyphomicrobiales</taxon>
        <taxon>Xanthobacteraceae</taxon>
        <taxon>Ancylobacter</taxon>
    </lineage>
</organism>
<dbReference type="PIRSF" id="PIRSF019423">
    <property type="entry name" value="NMN_biosyn"/>
    <property type="match status" value="1"/>
</dbReference>
<dbReference type="SUPFAM" id="SSF46785">
    <property type="entry name" value="Winged helix' DNA-binding domain"/>
    <property type="match status" value="1"/>
</dbReference>
<reference evidence="3 4" key="1">
    <citation type="submission" date="2023-07" db="EMBL/GenBank/DDBJ databases">
        <title>Genomic Encyclopedia of Type Strains, Phase IV (KMG-IV): sequencing the most valuable type-strain genomes for metagenomic binning, comparative biology and taxonomic classification.</title>
        <authorList>
            <person name="Goeker M."/>
        </authorList>
    </citation>
    <scope>NUCLEOTIDE SEQUENCE [LARGE SCALE GENOMIC DNA]</scope>
    <source>
        <strain evidence="3 4">DSM 15561</strain>
    </source>
</reference>
<accession>A0ABU0LPD6</accession>
<dbReference type="Pfam" id="PF21906">
    <property type="entry name" value="WHD_NrtR"/>
    <property type="match status" value="1"/>
</dbReference>
<dbReference type="InterPro" id="IPR011213">
    <property type="entry name" value="NMN_biosyn"/>
</dbReference>
<protein>
    <recommendedName>
        <fullName evidence="2">NrtR DNA-binding winged helix domain-containing protein</fullName>
    </recommendedName>
</protein>
<feature type="compositionally biased region" description="Basic and acidic residues" evidence="1">
    <location>
        <begin position="11"/>
        <end position="21"/>
    </location>
</feature>
<dbReference type="InterPro" id="IPR036390">
    <property type="entry name" value="WH_DNA-bd_sf"/>
</dbReference>
<comment type="caution">
    <text evidence="3">The sequence shown here is derived from an EMBL/GenBank/DDBJ whole genome shotgun (WGS) entry which is preliminary data.</text>
</comment>
<dbReference type="Gene3D" id="1.10.10.10">
    <property type="entry name" value="Winged helix-like DNA-binding domain superfamily/Winged helix DNA-binding domain"/>
    <property type="match status" value="1"/>
</dbReference>
<keyword evidence="4" id="KW-1185">Reference proteome</keyword>
<dbReference type="Proteomes" id="UP001235094">
    <property type="component" value="Unassembled WGS sequence"/>
</dbReference>
<dbReference type="SUPFAM" id="SSF55811">
    <property type="entry name" value="Nudix"/>
    <property type="match status" value="1"/>
</dbReference>
<evidence type="ECO:0000313" key="3">
    <source>
        <dbReference type="EMBL" id="MDQ0510566.1"/>
    </source>
</evidence>
<dbReference type="CDD" id="cd18873">
    <property type="entry name" value="NUDIX_NadM_like"/>
    <property type="match status" value="1"/>
</dbReference>
<sequence>MTPSPGPDAPHSQEPDCREPDSPEPDSPEPGLAIGLSAVIVAVTGDDPKVLAIRHANGREGLPSGPLERGHRTLEMGLRSWVERQTLQELGYVEQLYTFGDRDRGEDGARALSLAYLALVREARPAGDADAAWQSWYRYFPWEDWRDGRPAVLDRLEPGLRAWAAAAVNPRMAETRVERMRLCFGSAASGQEAGWQGAGWNEAGWNEERVLERYELLYEAGLVAEALRERGAARTAGTPSGIEMREDHRRMLALAIARLRGKIKYRPVVFELMPPSFTLLQLQRTVEALSGGRLHKQNFRRLVEQQRLVEETGETTSETGGRPARLVRFRREVLLERPAPGVRLPGGHGRRA</sequence>
<proteinExistence type="predicted"/>
<dbReference type="RefSeq" id="WP_306889299.1">
    <property type="nucleotide sequence ID" value="NZ_JAUSVR010000003.1"/>
</dbReference>
<dbReference type="InterPro" id="IPR054105">
    <property type="entry name" value="WHD_NrtR"/>
</dbReference>
<evidence type="ECO:0000313" key="4">
    <source>
        <dbReference type="Proteomes" id="UP001235094"/>
    </source>
</evidence>
<feature type="region of interest" description="Disordered" evidence="1">
    <location>
        <begin position="1"/>
        <end position="32"/>
    </location>
</feature>
<dbReference type="EMBL" id="JAUSVR010000003">
    <property type="protein sequence ID" value="MDQ0510566.1"/>
    <property type="molecule type" value="Genomic_DNA"/>
</dbReference>
<feature type="domain" description="NrtR DNA-binding winged helix" evidence="2">
    <location>
        <begin position="269"/>
        <end position="329"/>
    </location>
</feature>